<dbReference type="Gramene" id="QL02p051715:mrna">
    <property type="protein sequence ID" value="QL02p051715:mrna"/>
    <property type="gene ID" value="QL02p051715"/>
</dbReference>
<feature type="region of interest" description="Disordered" evidence="2">
    <location>
        <begin position="3006"/>
        <end position="3203"/>
    </location>
</feature>
<dbReference type="PANTHER" id="PTHR46975">
    <property type="entry name" value="PROTEIN SWEETIE"/>
    <property type="match status" value="1"/>
</dbReference>
<dbReference type="InterPro" id="IPR011989">
    <property type="entry name" value="ARM-like"/>
</dbReference>
<proteinExistence type="inferred from homology"/>
<evidence type="ECO:0000313" key="5">
    <source>
        <dbReference type="Proteomes" id="UP000594261"/>
    </source>
</evidence>
<dbReference type="InterPro" id="IPR046837">
    <property type="entry name" value="Laa1/Sip1/HEATR5-like_HEAT"/>
</dbReference>
<dbReference type="InterPro" id="IPR036691">
    <property type="entry name" value="Endo/exonu/phosph_ase_sf"/>
</dbReference>
<feature type="compositionally biased region" description="Basic and acidic residues" evidence="2">
    <location>
        <begin position="3188"/>
        <end position="3203"/>
    </location>
</feature>
<dbReference type="InParanoid" id="A0A7N2KW98"/>
<name>A0A7N2KW98_QUELO</name>
<dbReference type="Gene3D" id="3.60.10.10">
    <property type="entry name" value="Endonuclease/exonuclease/phosphatase"/>
    <property type="match status" value="1"/>
</dbReference>
<sequence>MVYCLLIPLAHTTPVLQNNVSLLQVLRCSQKQQPKGKKPPYWGQAVSKYSDMGNCQNVKELILYGVAQCLGELYKHFGRRITAGLFETTTIATKLIKFHEDFVRQEALHMLQNALEGSGGSAASSAYTEAYRLIMRFAIVDKSFVVRIAAARCLKAFASIGGPGLGLGELDNSAAYCVKAGFLLCDIFLIDFLALEDPVSSVRDAFAEALGSLLALGMNPEAQVQPRGKGPFPPAKKLEGGLQRHLALPFTKASGARSKDIRVGLTLSWVFFLQSLKFEPQHSKSPWQFAIAVERNFGAFPPFSFGFELDNPSLTLEADRGIRQGDPLSPLLFVIVMDAFSKMLDKVVRNGLMSGIRVGPTVVFGFKINMGKSQLVPVGVVPNIADVVDVLECKQNSFLMKYLGLPLGANVRDSSIWNPIIEKMERRLAGRGFAVHSYYQVLTKSFDQSLPWKTVGKSKVPFRVAFFVWTAALGNILTIDNLRKRKAIRLKYQHPDSELQNFALQVMDMLGADTCIDAHPLACVLYILRVGITDQMTEPTQRNFLVFLGTQLQSHDASPSMKASALRTLSYTLKTLGEVPFEFKEVLDNTVMAAISHPAQLRVLLVEFCSCGRVVEKIEEAVGHFSISCRFKNVSNQFEWAFTGIYGPNLNRKHQFMWEELAGLASWWNLPWCLGGDFNVIRFPSERLGAGRFIRCIGRIPFRFENMWLKEEGFMEKVKSWWENYHFQRTPSYILAKKLTALKSDLKQWNESDFGNISAKKQQLWSKLNALDVKEDNQPLLEEEKLEKASFRADLEKTALLEEISWRQKSRVLYLKEGNSNTRWFPRWLSFKLVGGFSSDIMAMFHHFHVTGDIISAPQNAFVLNRQILDSVLIANECLDSRLKSGQPGLLCKLDIYKVRVEAALALRALAEVDPTCVGGLISYGVTTLNALRENVSFEKGSNLQFDLDSLHGQATVLAALVSISPKLPHGYPASICGAMRDALFPSVKALITNKLLRHAEMDVKVSVVSRFIEITRITVPDAPYKDEQMKEIFQLIVVNLCLVMLDLECDALVVEMFQSFLKIIRSNYPLAVLSAMETIMNLVIDESEDISLDLLSLVFASRIYILLKSKRLKPLFPIVHKVQDEIILIPHIDLVIPNEFDVVEFKVFLFLVLPKTYASDLWSFVFSLFGISWVMPKQVVELLACWHRGVGQHRQASVWGVVKYIMWKIWWERNIRIFEGEEHSVIGLKRSFLLSLFEWRTAWSGLAISSVLDFVDLCNFGLPRSVLEVSKKMLTESSRNPVASTVEKEAGWLLLSSLLASMPKEELEDQVFDILSLWVTVFSGNPAHEIVQTGDLTFRIRKRNMRILEVVDIPLQRQSHWNVVINYLMLALGHKHKLLSSSGMDAPGLRCVGSVARRFYSLKASPMGSSLERVKLTLIKNMLSSFPTYFLSFFPLEAGGANRMESSNGVFFGVGLETNLNFTWLIGILVALVCYGGLGIKKLLPHNLALLAVGGPVCNKDSVWECRQVVVAFFAMQGFEVKTYYSVLRRGGEVQAFHGKVFGNVWSAAVDALTAFVRCFISPNAANSRILLQPVLVYLSSALSYISVATAKEMPNLKSAVDILIIKTLIAHQSLPDPLTYKSDHPRIIQLCTTPFRVASGCEESSCLRLLLDKRDAWLGPWIPGRDWFEDELRAFQGGKDGLIPCVWENELSSFPQPETISKTLVNQMLLCFGVIFAAQDSSGMLALLGIIEQCLKAGKKQSWHAASVTNICVGLLTGFKALLSLRPQPLGPEIISSAQSIFQSILAEGDICGSQRRASSEGLGLLARLGNDIFTARMTRLLLGDLSGAIDPNYSGSIAMALGCIHRSAGGMALSTLVPATVSSISLLAKSSLAGLQIWSLHGLLLTIEAAGLSFVSHVQATLGLAMDILLSEENGWVELQQGVGRLINAIVAVLGPELSPGSIFFSRCKSVVAEITCQETATMLESVRFTQQLVLFAPQAVSVHLHVQTLLPTLSSRQPTLRHLAVSTLRHLIEKDPVSIIDEQIEDNLFHMLDEETNSEIGNLARTTIMRLLYASCPLRPSHWISICRNMVLAMSTRRTEHNKNIVKDPSNDPDGDTRINFGEDDETMVSSSEGMPGQGYKFESASIMPNREKHLRYRTRVFAAECLSHLPRAVGKNPAHFDLSLARKQSANGQVSCDWLVLHVQELISLAYQISTIQFENMQPIGVGLLSTIMDKGEPIEEPKHQCKISKPCLPELFPLVEVSDILPIVEIEDSTILDEEKFERVPDPELPGHLLLEQYQAQLVSAVRTALDTSAGPILLEAGLQLATKILTSGIISGDQGAVKRIFSLISRPLNEFKELYYPSFAEWVSCKIKIRLLAAHASLKCYTYAFLRRHHSGIPDEYLALLPLFSKSSSILGKYWIRVLKDYSYICLCLHLKKNWNPFLDGIQSPLVSSKLQPCLEESWPVILQALVLDAVPLNLEAIEHSTDTVENMARSLVSGYSMVELELGEFRFLWGFALLVLFQGQHLTLGESKLSLTFAKAIHAEDSPIEEMDPPGLNLYEIVLPVFQCLSTERFFSAGFLTMDISRELLQVLSYCTYMDNSFNSLAISVLSQIVQNCPEEFLEAENFSYMTMELCLAYLFKMFQCTSATSPDQPNWVELISTLLFTAKTLLKRFETKLQKQLESVVLAFLLIGYRCIREAPTELCFSKVIDFVKCTTLSLEKLIGDNSKLGDDGILHLRTVIGTCLDVITNLATDFIEDIHLLEYKRSDLRKLHQMKIAFSVEQTISFAKLVHEIEGLDESEGSDPVYFTLFKCCTECIRTLLTDSSILVQSIGLQVLKSSVQKGTIENSAFVIFLVGEHIRDIFTIIQKTLKKPLTKESVTIVSECLRILVLLQTLSKGSESQRSFMNLLFEAIIMVFLATEDGISKEVGDIRSISVKLVSHLAQIPSSAVHFKDVLLSMPPMHRQQLQGVIRASVTQDHDATQMKAVTPSLEIKLPILTDGSREKQSPPLATAIHSDSMEEDEEDEDDWDNFQSFPASTNPAGNDSKVESVAKDPGLVQNSSDLKNNTGSDDFQEHSTSQPHNNVKEINNAEHQEAGEEVISDRPGSPVSLQSDAPSGGIGMHEASDFQTNDSIKPCDDQPEEKEEVVQSQERDETVVSSHENEKISSDLQHEVRNENPDNNVDQILADSLPLEDICNETHGEGNRENEEKTT</sequence>
<keyword evidence="5" id="KW-1185">Reference proteome</keyword>
<evidence type="ECO:0000256" key="2">
    <source>
        <dbReference type="SAM" id="MobiDB-lite"/>
    </source>
</evidence>
<comment type="similarity">
    <text evidence="1">Belongs to the HEATR5 family.</text>
</comment>
<dbReference type="SUPFAM" id="SSF56219">
    <property type="entry name" value="DNase I-like"/>
    <property type="match status" value="1"/>
</dbReference>
<reference evidence="4" key="2">
    <citation type="submission" date="2021-01" db="UniProtKB">
        <authorList>
            <consortium name="EnsemblPlants"/>
        </authorList>
    </citation>
    <scope>IDENTIFICATION</scope>
</reference>
<feature type="compositionally biased region" description="Acidic residues" evidence="2">
    <location>
        <begin position="3009"/>
        <end position="3020"/>
    </location>
</feature>
<evidence type="ECO:0000259" key="3">
    <source>
        <dbReference type="Pfam" id="PF13966"/>
    </source>
</evidence>
<reference evidence="5" key="1">
    <citation type="journal article" date="2016" name="G3 (Bethesda)">
        <title>First Draft Assembly and Annotation of the Genome of a California Endemic Oak Quercus lobata Nee (Fagaceae).</title>
        <authorList>
            <person name="Sork V.L."/>
            <person name="Fitz-Gibbon S.T."/>
            <person name="Puiu D."/>
            <person name="Crepeau M."/>
            <person name="Gugger P.F."/>
            <person name="Sherman R."/>
            <person name="Stevens K."/>
            <person name="Langley C.H."/>
            <person name="Pellegrini M."/>
            <person name="Salzberg S.L."/>
        </authorList>
    </citation>
    <scope>NUCLEOTIDE SEQUENCE [LARGE SCALE GENOMIC DNA]</scope>
    <source>
        <strain evidence="5">cv. SW786</strain>
    </source>
</reference>
<feature type="compositionally biased region" description="Polar residues" evidence="2">
    <location>
        <begin position="3021"/>
        <end position="3033"/>
    </location>
</feature>
<dbReference type="Gene3D" id="1.25.10.10">
    <property type="entry name" value="Leucine-rich Repeat Variant"/>
    <property type="match status" value="1"/>
</dbReference>
<dbReference type="Proteomes" id="UP000594261">
    <property type="component" value="Chromosome 2"/>
</dbReference>
<organism evidence="4 5">
    <name type="scientific">Quercus lobata</name>
    <name type="common">Valley oak</name>
    <dbReference type="NCBI Taxonomy" id="97700"/>
    <lineage>
        <taxon>Eukaryota</taxon>
        <taxon>Viridiplantae</taxon>
        <taxon>Streptophyta</taxon>
        <taxon>Embryophyta</taxon>
        <taxon>Tracheophyta</taxon>
        <taxon>Spermatophyta</taxon>
        <taxon>Magnoliopsida</taxon>
        <taxon>eudicotyledons</taxon>
        <taxon>Gunneridae</taxon>
        <taxon>Pentapetalae</taxon>
        <taxon>rosids</taxon>
        <taxon>fabids</taxon>
        <taxon>Fagales</taxon>
        <taxon>Fagaceae</taxon>
        <taxon>Quercus</taxon>
    </lineage>
</organism>
<dbReference type="InterPro" id="IPR016024">
    <property type="entry name" value="ARM-type_fold"/>
</dbReference>
<dbReference type="EnsemblPlants" id="QL02p051715:mrna">
    <property type="protein sequence ID" value="QL02p051715:mrna"/>
    <property type="gene ID" value="QL02p051715"/>
</dbReference>
<dbReference type="FunCoup" id="A0A7N2KW98">
    <property type="interactions" value="3257"/>
</dbReference>
<dbReference type="PANTHER" id="PTHR46975:SF2">
    <property type="entry name" value="PROTEIN SWEETIE"/>
    <property type="match status" value="1"/>
</dbReference>
<dbReference type="Pfam" id="PF13966">
    <property type="entry name" value="zf-RVT"/>
    <property type="match status" value="1"/>
</dbReference>
<evidence type="ECO:0000313" key="4">
    <source>
        <dbReference type="EnsemblPlants" id="QL02p051715:mrna"/>
    </source>
</evidence>
<dbReference type="SUPFAM" id="SSF48371">
    <property type="entry name" value="ARM repeat"/>
    <property type="match status" value="2"/>
</dbReference>
<dbReference type="Pfam" id="PF20168">
    <property type="entry name" value="PDS5"/>
    <property type="match status" value="1"/>
</dbReference>
<feature type="compositionally biased region" description="Basic and acidic residues" evidence="2">
    <location>
        <begin position="3141"/>
        <end position="3168"/>
    </location>
</feature>
<evidence type="ECO:0000256" key="1">
    <source>
        <dbReference type="ARBA" id="ARBA00008304"/>
    </source>
</evidence>
<dbReference type="InterPro" id="IPR026960">
    <property type="entry name" value="RVT-Znf"/>
</dbReference>
<dbReference type="Pfam" id="PF20210">
    <property type="entry name" value="Laa1_Sip1_HTR5"/>
    <property type="match status" value="2"/>
</dbReference>
<protein>
    <recommendedName>
        <fullName evidence="3">Reverse transcriptase zinc-binding domain-containing protein</fullName>
    </recommendedName>
</protein>
<dbReference type="GO" id="GO:0005975">
    <property type="term" value="P:carbohydrate metabolic process"/>
    <property type="evidence" value="ECO:0007669"/>
    <property type="project" value="InterPro"/>
</dbReference>
<accession>A0A7N2KW98</accession>
<feature type="compositionally biased region" description="Polar residues" evidence="2">
    <location>
        <begin position="3048"/>
        <end position="3077"/>
    </location>
</feature>
<dbReference type="InterPro" id="IPR044218">
    <property type="entry name" value="SWEETIE"/>
</dbReference>
<feature type="domain" description="Reverse transcriptase zinc-binding" evidence="3">
    <location>
        <begin position="433"/>
        <end position="487"/>
    </location>
</feature>